<dbReference type="OrthoDB" id="1076608at2759"/>
<name>A0A9W8HJ60_9FUNG</name>
<organism evidence="11 12">
    <name type="scientific">Coemansia javaensis</name>
    <dbReference type="NCBI Taxonomy" id="2761396"/>
    <lineage>
        <taxon>Eukaryota</taxon>
        <taxon>Fungi</taxon>
        <taxon>Fungi incertae sedis</taxon>
        <taxon>Zoopagomycota</taxon>
        <taxon>Kickxellomycotina</taxon>
        <taxon>Kickxellomycetes</taxon>
        <taxon>Kickxellales</taxon>
        <taxon>Kickxellaceae</taxon>
        <taxon>Coemansia</taxon>
    </lineage>
</organism>
<dbReference type="PANTHER" id="PTHR13018">
    <property type="entry name" value="PROBABLE MEMBRANE PROTEIN DUF221-RELATED"/>
    <property type="match status" value="1"/>
</dbReference>
<feature type="domain" description="CSC1/OSCA1-like 7TM region" evidence="9">
    <location>
        <begin position="395"/>
        <end position="658"/>
    </location>
</feature>
<feature type="transmembrane region" description="Helical" evidence="8">
    <location>
        <begin position="391"/>
        <end position="415"/>
    </location>
</feature>
<keyword evidence="3" id="KW-0813">Transport</keyword>
<feature type="compositionally biased region" description="Polar residues" evidence="7">
    <location>
        <begin position="790"/>
        <end position="802"/>
    </location>
</feature>
<dbReference type="InterPro" id="IPR032880">
    <property type="entry name" value="CSC1/OSCA1-like_N"/>
</dbReference>
<evidence type="ECO:0000256" key="8">
    <source>
        <dbReference type="SAM" id="Phobius"/>
    </source>
</evidence>
<comment type="subcellular location">
    <subcellularLocation>
        <location evidence="1">Membrane</location>
        <topology evidence="1">Multi-pass membrane protein</topology>
    </subcellularLocation>
</comment>
<evidence type="ECO:0000259" key="9">
    <source>
        <dbReference type="Pfam" id="PF02714"/>
    </source>
</evidence>
<evidence type="ECO:0000256" key="1">
    <source>
        <dbReference type="ARBA" id="ARBA00004141"/>
    </source>
</evidence>
<feature type="transmembrane region" description="Helical" evidence="8">
    <location>
        <begin position="518"/>
        <end position="536"/>
    </location>
</feature>
<dbReference type="GO" id="GO:0005227">
    <property type="term" value="F:calcium-activated cation channel activity"/>
    <property type="evidence" value="ECO:0007669"/>
    <property type="project" value="InterPro"/>
</dbReference>
<feature type="region of interest" description="Disordered" evidence="7">
    <location>
        <begin position="726"/>
        <end position="827"/>
    </location>
</feature>
<feature type="transmembrane region" description="Helical" evidence="8">
    <location>
        <begin position="147"/>
        <end position="167"/>
    </location>
</feature>
<protein>
    <submittedName>
        <fullName evidence="11">Phosphate metabolism protein 7</fullName>
    </submittedName>
</protein>
<feature type="transmembrane region" description="Helical" evidence="8">
    <location>
        <begin position="14"/>
        <end position="38"/>
    </location>
</feature>
<keyword evidence="6 8" id="KW-0472">Membrane</keyword>
<dbReference type="InterPro" id="IPR003864">
    <property type="entry name" value="CSC1/OSCA1-like_7TM"/>
</dbReference>
<evidence type="ECO:0000256" key="6">
    <source>
        <dbReference type="ARBA" id="ARBA00023136"/>
    </source>
</evidence>
<dbReference type="EMBL" id="JANBUL010000069">
    <property type="protein sequence ID" value="KAJ2782566.1"/>
    <property type="molecule type" value="Genomic_DNA"/>
</dbReference>
<evidence type="ECO:0000256" key="5">
    <source>
        <dbReference type="ARBA" id="ARBA00022989"/>
    </source>
</evidence>
<dbReference type="Pfam" id="PF02714">
    <property type="entry name" value="RSN1_7TM"/>
    <property type="match status" value="1"/>
</dbReference>
<evidence type="ECO:0000256" key="4">
    <source>
        <dbReference type="ARBA" id="ARBA00022692"/>
    </source>
</evidence>
<comment type="caution">
    <text evidence="11">The sequence shown here is derived from an EMBL/GenBank/DDBJ whole genome shotgun (WGS) entry which is preliminary data.</text>
</comment>
<accession>A0A9W8HJ60</accession>
<feature type="domain" description="CSC1/OSCA1-like N-terminal transmembrane" evidence="10">
    <location>
        <begin position="16"/>
        <end position="165"/>
    </location>
</feature>
<dbReference type="GO" id="GO:0005886">
    <property type="term" value="C:plasma membrane"/>
    <property type="evidence" value="ECO:0007669"/>
    <property type="project" value="TreeGrafter"/>
</dbReference>
<evidence type="ECO:0000256" key="3">
    <source>
        <dbReference type="ARBA" id="ARBA00022448"/>
    </source>
</evidence>
<evidence type="ECO:0000313" key="11">
    <source>
        <dbReference type="EMBL" id="KAJ2782566.1"/>
    </source>
</evidence>
<keyword evidence="4 8" id="KW-0812">Transmembrane</keyword>
<keyword evidence="12" id="KW-1185">Reference proteome</keyword>
<sequence>MVNADSVEIQNPSLASFLSALIFYLVVGGIVVGLFFVLRRRKPLTYAPRLVSGTRAHSERVVGDAAKKHFVLAAVDRLFFPEHPVYLAAGPDAAIFLRSLQSGAFQFAVFATIALPMLLPVDATFDGPGKELDKLTMSNVTRSDSRMWVHVTAFALFSLITIGVISLDTRHFARIRMRYMQEAVLRDAAPFKAKAIVVMGLTGRESDREGLLQVFGGLPGGVEGVYPCLSHQGAEKAAKERDTHIRMLEIAVCRLVSSLCYRKQRVRPMVELVFSRAVRKLFPGASRSDGWRELAALDQLKHHCARIVQHNQEIRAFRATPREHAGQTCAAFVVFNTPQAAQDAVALATRRRWYGRRTCRDFNRRFNGLDPSDVDWRGVGIKRGPVRLYSVLRRATIVIIILLWGVPVVFVSMLSSLTELGSTGLFRTISEWPTPLSGIVEGVFPPMILGLLQWCIPELFRFILSFEVRPATWHIELTLIDYIFFFEFMDAFLVPVAATTLFSGLAEFIANPANIARTIFFEIPTVSTFFMSYVLMRALTNGPMEICRVVHVLKYKLQTLFSGRTPRNHVRLASPSAFQYTEHIPSHALVFLLGQFYSPIAPLMTVTATLYYVMYTHIFVYKFVHVYNDKAFQLGGRIAQKILCQRWIALYMAEVSFCASIIIRTSTRRTASSILQLVVALAVPIATVVLHVVIRRRQYPDLVRPVPAQTEPDDDDDATDLCSASVNAEASQTEEEEEGQEEQEEPPPPPSHSAPLETDSGYSGTRSSASSPCDQAMADWAEKQRALSAEDSTPKNSSSRQPSPADCAEEAPAVPGSSGAAGADPESLEHAVWPHAMADPGYSLVWLPLLPAASAARKVNISRILAQIGAGSDQQRPAASAVGPVLVDASVFLDHLYSAIDSWLGHHGRVVTSHARLDRHRVRTTTLLSPDDPAFQLPQWP</sequence>
<feature type="transmembrane region" description="Helical" evidence="8">
    <location>
        <begin position="104"/>
        <end position="121"/>
    </location>
</feature>
<reference evidence="11" key="1">
    <citation type="submission" date="2022-07" db="EMBL/GenBank/DDBJ databases">
        <title>Phylogenomic reconstructions and comparative analyses of Kickxellomycotina fungi.</title>
        <authorList>
            <person name="Reynolds N.K."/>
            <person name="Stajich J.E."/>
            <person name="Barry K."/>
            <person name="Grigoriev I.V."/>
            <person name="Crous P."/>
            <person name="Smith M.E."/>
        </authorList>
    </citation>
    <scope>NUCLEOTIDE SEQUENCE</scope>
    <source>
        <strain evidence="11">NBRC 105414</strain>
    </source>
</reference>
<dbReference type="InterPro" id="IPR045122">
    <property type="entry name" value="Csc1-like"/>
</dbReference>
<evidence type="ECO:0000256" key="7">
    <source>
        <dbReference type="SAM" id="MobiDB-lite"/>
    </source>
</evidence>
<proteinExistence type="inferred from homology"/>
<dbReference type="Pfam" id="PF13967">
    <property type="entry name" value="RSN1_TM"/>
    <property type="match status" value="1"/>
</dbReference>
<feature type="transmembrane region" description="Helical" evidence="8">
    <location>
        <begin position="477"/>
        <end position="498"/>
    </location>
</feature>
<gene>
    <name evidence="11" type="primary">PHM7_2</name>
    <name evidence="11" type="ORF">H4R18_002195</name>
</gene>
<dbReference type="Proteomes" id="UP001140217">
    <property type="component" value="Unassembled WGS sequence"/>
</dbReference>
<feature type="transmembrane region" description="Helical" evidence="8">
    <location>
        <begin position="673"/>
        <end position="694"/>
    </location>
</feature>
<dbReference type="AlphaFoldDB" id="A0A9W8HJ60"/>
<comment type="similarity">
    <text evidence="2">Belongs to the CSC1 (TC 1.A.17) family.</text>
</comment>
<evidence type="ECO:0000256" key="2">
    <source>
        <dbReference type="ARBA" id="ARBA00007779"/>
    </source>
</evidence>
<feature type="compositionally biased region" description="Low complexity" evidence="7">
    <location>
        <begin position="753"/>
        <end position="771"/>
    </location>
</feature>
<evidence type="ECO:0000259" key="10">
    <source>
        <dbReference type="Pfam" id="PF13967"/>
    </source>
</evidence>
<feature type="compositionally biased region" description="Acidic residues" evidence="7">
    <location>
        <begin position="732"/>
        <end position="745"/>
    </location>
</feature>
<evidence type="ECO:0000313" key="12">
    <source>
        <dbReference type="Proteomes" id="UP001140217"/>
    </source>
</evidence>
<dbReference type="PANTHER" id="PTHR13018:SF139">
    <property type="entry name" value="PHOSPHATE METABOLISM PROTEIN 7"/>
    <property type="match status" value="1"/>
</dbReference>
<keyword evidence="5 8" id="KW-1133">Transmembrane helix</keyword>
<feature type="compositionally biased region" description="Low complexity" evidence="7">
    <location>
        <begin position="811"/>
        <end position="825"/>
    </location>
</feature>